<comment type="caution">
    <text evidence="3">The sequence shown here is derived from an EMBL/GenBank/DDBJ whole genome shotgun (WGS) entry which is preliminary data.</text>
</comment>
<dbReference type="SMART" id="SM00448">
    <property type="entry name" value="REC"/>
    <property type="match status" value="1"/>
</dbReference>
<dbReference type="PATRIC" id="fig|401562.4.peg.412"/>
<name>A0A175RWG6_9HYPH</name>
<gene>
    <name evidence="3" type="ORF">NS365_04300</name>
</gene>
<dbReference type="InterPro" id="IPR001789">
    <property type="entry name" value="Sig_transdc_resp-reg_receiver"/>
</dbReference>
<evidence type="ECO:0000256" key="1">
    <source>
        <dbReference type="PROSITE-ProRule" id="PRU00169"/>
    </source>
</evidence>
<organism evidence="3 4">
    <name type="scientific">Aureimonas ureilytica</name>
    <dbReference type="NCBI Taxonomy" id="401562"/>
    <lineage>
        <taxon>Bacteria</taxon>
        <taxon>Pseudomonadati</taxon>
        <taxon>Pseudomonadota</taxon>
        <taxon>Alphaproteobacteria</taxon>
        <taxon>Hyphomicrobiales</taxon>
        <taxon>Aurantimonadaceae</taxon>
        <taxon>Aureimonas</taxon>
    </lineage>
</organism>
<proteinExistence type="predicted"/>
<evidence type="ECO:0000259" key="2">
    <source>
        <dbReference type="PROSITE" id="PS50110"/>
    </source>
</evidence>
<dbReference type="Proteomes" id="UP000078529">
    <property type="component" value="Unassembled WGS sequence"/>
</dbReference>
<keyword evidence="4" id="KW-1185">Reference proteome</keyword>
<dbReference type="InterPro" id="IPR011006">
    <property type="entry name" value="CheY-like_superfamily"/>
</dbReference>
<sequence length="124" mass="13405">MFASNTVELSGRRVLIVEDEYHAAEELSATIRASNGIVVGPVPTVDAALALVERGEVVDAAILDINLGGEKVFPVAEALKAIGIPIIFVTGYDDWMIPQEYEDTPVLRKPAEADNVVQLLFSRI</sequence>
<reference evidence="3 4" key="1">
    <citation type="journal article" date="2016" name="Front. Microbiol.">
        <title>Genomic Resource of Rice Seed Associated Bacteria.</title>
        <authorList>
            <person name="Midha S."/>
            <person name="Bansal K."/>
            <person name="Sharma S."/>
            <person name="Kumar N."/>
            <person name="Patil P.P."/>
            <person name="Chaudhry V."/>
            <person name="Patil P.B."/>
        </authorList>
    </citation>
    <scope>NUCLEOTIDE SEQUENCE [LARGE SCALE GENOMIC DNA]</scope>
    <source>
        <strain evidence="3 4">NS365</strain>
    </source>
</reference>
<evidence type="ECO:0000313" key="4">
    <source>
        <dbReference type="Proteomes" id="UP000078529"/>
    </source>
</evidence>
<dbReference type="PROSITE" id="PS50110">
    <property type="entry name" value="RESPONSE_REGULATORY"/>
    <property type="match status" value="1"/>
</dbReference>
<protein>
    <recommendedName>
        <fullName evidence="2">Response regulatory domain-containing protein</fullName>
    </recommendedName>
</protein>
<feature type="domain" description="Response regulatory" evidence="2">
    <location>
        <begin position="13"/>
        <end position="124"/>
    </location>
</feature>
<evidence type="ECO:0000313" key="3">
    <source>
        <dbReference type="EMBL" id="KTR07294.1"/>
    </source>
</evidence>
<dbReference type="Gene3D" id="3.40.50.2300">
    <property type="match status" value="1"/>
</dbReference>
<keyword evidence="1" id="KW-0597">Phosphoprotein</keyword>
<dbReference type="RefSeq" id="WP_058599048.1">
    <property type="nucleotide sequence ID" value="NZ_LDQA01000011.1"/>
</dbReference>
<dbReference type="SUPFAM" id="SSF52172">
    <property type="entry name" value="CheY-like"/>
    <property type="match status" value="1"/>
</dbReference>
<dbReference type="AlphaFoldDB" id="A0A175RWG6"/>
<dbReference type="GO" id="GO:0000160">
    <property type="term" value="P:phosphorelay signal transduction system"/>
    <property type="evidence" value="ECO:0007669"/>
    <property type="project" value="InterPro"/>
</dbReference>
<accession>A0A175RWG6</accession>
<feature type="modified residue" description="4-aspartylphosphate" evidence="1">
    <location>
        <position position="64"/>
    </location>
</feature>
<dbReference type="Pfam" id="PF00072">
    <property type="entry name" value="Response_reg"/>
    <property type="match status" value="1"/>
</dbReference>
<dbReference type="EMBL" id="LDQA01000011">
    <property type="protein sequence ID" value="KTR07294.1"/>
    <property type="molecule type" value="Genomic_DNA"/>
</dbReference>